<evidence type="ECO:0000313" key="7">
    <source>
        <dbReference type="Proteomes" id="UP000054454"/>
    </source>
</evidence>
<dbReference type="InterPro" id="IPR016024">
    <property type="entry name" value="ARM-type_fold"/>
</dbReference>
<sequence length="725" mass="83283">MGGLSAAQEALLHEILAKITGNEAHILRIFSFLLDDLHYYRPICSLSPEDALWSPWHRLIYTLLHGKKAEQRWIGACLVKISVCQNGESLIHHGTVWCQRLIALISEEEKDTVVRRACLSFIYIMLYSEGKAVCMRSFVTPFLGTFLKSLIALPSRNMLLTSTCIRSILDIIEVYPSICRPFVSGIRSMGVRAIKEHNMNEPDVQKGLFQILSRLHLCESKDYGGEKWNSGVLSCIFELHNIIDHFFEESENGRYTCSKVSEWEQEVFSEDFYEAIEQGLHRFEKYMQIMQQYLNQSTPYYVKIPCGQLFFLIFKVFGINTTSNTKLILDNKEKSVLLMKIPYFHLMTIELLTIMIQILGSNILPYLSGLVLHLSRLFSREKELIPLKVSIYNVFSTLFQNVGTSFSSSKLIDVVIQEALNDLNELLTISQQVSILNDKNESKKNKTSNIALNSSKFQKGYMENVTKASLNFISSVISYLPSGILSSVQRSLIDKTIISVALFPSLRKRLQKQIYNSLINNVISPGNTQAIILPHVIRIFQEAGKETDIFTYKMKNFNHIKFLTLDAIIHPRFPPLQRRFKEETLKEEEDHGRSEILQKTNEIYLKHLKNDNISNMSNIYHIQDNCNILKSQEKEVLNITQDTTSHSTIESEEKLKFSNKHIFKTFLNNNTQNKDLSENILQPLIKTIEEENNLNTILISKENESDNLSDTEIPTIVMEDSSSEE</sequence>
<evidence type="ECO:0000256" key="3">
    <source>
        <dbReference type="ARBA" id="ARBA00021502"/>
    </source>
</evidence>
<comment type="similarity">
    <text evidence="2">Belongs to the RIX1/PELP1 family.</text>
</comment>
<evidence type="ECO:0000256" key="4">
    <source>
        <dbReference type="ARBA" id="ARBA00023242"/>
    </source>
</evidence>
<comment type="subcellular location">
    <subcellularLocation>
        <location evidence="1">Nucleus</location>
    </subcellularLocation>
</comment>
<dbReference type="PANTHER" id="PTHR34105">
    <property type="entry name" value="PROLINE-, GLUTAMIC ACID- AND LEUCINE-RICH PROTEIN 1"/>
    <property type="match status" value="1"/>
</dbReference>
<dbReference type="Proteomes" id="UP000054454">
    <property type="component" value="Unassembled WGS sequence"/>
</dbReference>
<dbReference type="RefSeq" id="XP_018227665.1">
    <property type="nucleotide sequence ID" value="XM_018368809.1"/>
</dbReference>
<evidence type="ECO:0000256" key="2">
    <source>
        <dbReference type="ARBA" id="ARBA00010511"/>
    </source>
</evidence>
<dbReference type="Gene3D" id="1.25.10.10">
    <property type="entry name" value="Leucine-rich Repeat Variant"/>
    <property type="match status" value="1"/>
</dbReference>
<feature type="domain" description="Pre-rRNA-processing protein RIX1 N-terminal" evidence="5">
    <location>
        <begin position="19"/>
        <end position="198"/>
    </location>
</feature>
<evidence type="ECO:0000313" key="6">
    <source>
        <dbReference type="EMBL" id="KTW31549.1"/>
    </source>
</evidence>
<dbReference type="PANTHER" id="PTHR34105:SF1">
    <property type="entry name" value="PROLINE-, GLUTAMIC ACID- AND LEUCINE-RICH PROTEIN 1"/>
    <property type="match status" value="1"/>
</dbReference>
<evidence type="ECO:0000259" key="5">
    <source>
        <dbReference type="Pfam" id="PF08167"/>
    </source>
</evidence>
<dbReference type="GO" id="GO:0006364">
    <property type="term" value="P:rRNA processing"/>
    <property type="evidence" value="ECO:0007669"/>
    <property type="project" value="TreeGrafter"/>
</dbReference>
<keyword evidence="4" id="KW-0539">Nucleus</keyword>
<protein>
    <recommendedName>
        <fullName evidence="3">Pre-rRNA-processing protein RIX1</fullName>
    </recommendedName>
</protein>
<comment type="caution">
    <text evidence="6">The sequence shown here is derived from an EMBL/GenBank/DDBJ whole genome shotgun (WGS) entry which is preliminary data.</text>
</comment>
<dbReference type="AlphaFoldDB" id="A0A0W4ZT45"/>
<accession>A0A0W4ZT45</accession>
<dbReference type="EMBL" id="LFVZ01000001">
    <property type="protein sequence ID" value="KTW31549.1"/>
    <property type="molecule type" value="Genomic_DNA"/>
</dbReference>
<organism evidence="6 7">
    <name type="scientific">Pneumocystis carinii (strain B80)</name>
    <name type="common">Rat pneumocystis pneumonia agent</name>
    <name type="synonym">Pneumocystis carinii f. sp. carinii</name>
    <dbReference type="NCBI Taxonomy" id="1408658"/>
    <lineage>
        <taxon>Eukaryota</taxon>
        <taxon>Fungi</taxon>
        <taxon>Dikarya</taxon>
        <taxon>Ascomycota</taxon>
        <taxon>Taphrinomycotina</taxon>
        <taxon>Pneumocystomycetes</taxon>
        <taxon>Pneumocystaceae</taxon>
        <taxon>Pneumocystis</taxon>
    </lineage>
</organism>
<keyword evidence="7" id="KW-1185">Reference proteome</keyword>
<name>A0A0W4ZT45_PNEC8</name>
<evidence type="ECO:0000256" key="1">
    <source>
        <dbReference type="ARBA" id="ARBA00004123"/>
    </source>
</evidence>
<proteinExistence type="inferred from homology"/>
<dbReference type="OrthoDB" id="20900at2759"/>
<gene>
    <name evidence="6" type="ORF">T552_00190</name>
</gene>
<dbReference type="InterPro" id="IPR012583">
    <property type="entry name" value="RIX1_N"/>
</dbReference>
<dbReference type="GeneID" id="28935011"/>
<dbReference type="GO" id="GO:0005634">
    <property type="term" value="C:nucleus"/>
    <property type="evidence" value="ECO:0007669"/>
    <property type="project" value="UniProtKB-SubCell"/>
</dbReference>
<dbReference type="SUPFAM" id="SSF48371">
    <property type="entry name" value="ARM repeat"/>
    <property type="match status" value="1"/>
</dbReference>
<dbReference type="VEuPathDB" id="FungiDB:T552_00190"/>
<reference evidence="7" key="1">
    <citation type="journal article" date="2016" name="Nat. Commun.">
        <title>Genome analysis of three Pneumocystis species reveals adaptation mechanisms to life exclusively in mammalian hosts.</title>
        <authorList>
            <person name="Ma L."/>
            <person name="Chen Z."/>
            <person name="Huang D.W."/>
            <person name="Kutty G."/>
            <person name="Ishihara M."/>
            <person name="Wang H."/>
            <person name="Abouelleil A."/>
            <person name="Bishop L."/>
            <person name="Davey E."/>
            <person name="Deng R."/>
            <person name="Deng X."/>
            <person name="Fan L."/>
            <person name="Fantoni G."/>
            <person name="Fitzgerald M."/>
            <person name="Gogineni E."/>
            <person name="Goldberg J.M."/>
            <person name="Handley G."/>
            <person name="Hu X."/>
            <person name="Huber C."/>
            <person name="Jiao X."/>
            <person name="Jones K."/>
            <person name="Levin J.Z."/>
            <person name="Liu Y."/>
            <person name="Macdonald P."/>
            <person name="Melnikov A."/>
            <person name="Raley C."/>
            <person name="Sassi M."/>
            <person name="Sherman B.T."/>
            <person name="Song X."/>
            <person name="Sykes S."/>
            <person name="Tran B."/>
            <person name="Walsh L."/>
            <person name="Xia Y."/>
            <person name="Yang J."/>
            <person name="Young S."/>
            <person name="Zeng Q."/>
            <person name="Zheng X."/>
            <person name="Stephens R."/>
            <person name="Nusbaum C."/>
            <person name="Birren B.W."/>
            <person name="Azadi P."/>
            <person name="Lempicki R.A."/>
            <person name="Cuomo C.A."/>
            <person name="Kovacs J.A."/>
        </authorList>
    </citation>
    <scope>NUCLEOTIDE SEQUENCE [LARGE SCALE GENOMIC DNA]</scope>
    <source>
        <strain evidence="7">B80</strain>
    </source>
</reference>
<dbReference type="InterPro" id="IPR011989">
    <property type="entry name" value="ARM-like"/>
</dbReference>
<dbReference type="Pfam" id="PF08167">
    <property type="entry name" value="RIX1"/>
    <property type="match status" value="1"/>
</dbReference>